<dbReference type="EnsemblPlants" id="OBART02G14990.1">
    <property type="protein sequence ID" value="OBART02G14990.1"/>
    <property type="gene ID" value="OBART02G14990"/>
</dbReference>
<reference evidence="1" key="2">
    <citation type="submission" date="2015-03" db="UniProtKB">
        <authorList>
            <consortium name="EnsemblPlants"/>
        </authorList>
    </citation>
    <scope>IDENTIFICATION</scope>
</reference>
<evidence type="ECO:0000313" key="2">
    <source>
        <dbReference type="Proteomes" id="UP000026960"/>
    </source>
</evidence>
<reference evidence="1" key="1">
    <citation type="journal article" date="2009" name="Rice">
        <title>De Novo Next Generation Sequencing of Plant Genomes.</title>
        <authorList>
            <person name="Rounsley S."/>
            <person name="Marri P.R."/>
            <person name="Yu Y."/>
            <person name="He R."/>
            <person name="Sisneros N."/>
            <person name="Goicoechea J.L."/>
            <person name="Lee S.J."/>
            <person name="Angelova A."/>
            <person name="Kudrna D."/>
            <person name="Luo M."/>
            <person name="Affourtit J."/>
            <person name="Desany B."/>
            <person name="Knight J."/>
            <person name="Niazi F."/>
            <person name="Egholm M."/>
            <person name="Wing R.A."/>
        </authorList>
    </citation>
    <scope>NUCLEOTIDE SEQUENCE [LARGE SCALE GENOMIC DNA]</scope>
    <source>
        <strain evidence="1">cv. IRGC 105608</strain>
    </source>
</reference>
<proteinExistence type="predicted"/>
<dbReference type="PaxDb" id="65489-OBART02G14990.1"/>
<dbReference type="Gramene" id="OBART02G14990.1">
    <property type="protein sequence ID" value="OBART02G14990.1"/>
    <property type="gene ID" value="OBART02G14990"/>
</dbReference>
<sequence>MLHDGGFVLHPAGTLRRLRHGLGGFTTLTTWALHRTPRASSFTWLARFADLATGSGASTPSPPGRYPARRESYASTRLARFTNLATGSGASPPSSPARFADLATGLLRPRATPHVGGSAYTWPKRLRSGRDYYARRLHRMLGAPIAPGRHDSALGKTTTPRGFAAR</sequence>
<accession>A0A0D3F4L2</accession>
<dbReference type="HOGENOM" id="CLU_1605221_0_0_1"/>
<dbReference type="AlphaFoldDB" id="A0A0D3F4L2"/>
<evidence type="ECO:0000313" key="1">
    <source>
        <dbReference type="EnsemblPlants" id="OBART02G14990.1"/>
    </source>
</evidence>
<protein>
    <submittedName>
        <fullName evidence="1">Uncharacterized protein</fullName>
    </submittedName>
</protein>
<dbReference type="Proteomes" id="UP000026960">
    <property type="component" value="Chromosome 2"/>
</dbReference>
<keyword evidence="2" id="KW-1185">Reference proteome</keyword>
<organism evidence="1">
    <name type="scientific">Oryza barthii</name>
    <dbReference type="NCBI Taxonomy" id="65489"/>
    <lineage>
        <taxon>Eukaryota</taxon>
        <taxon>Viridiplantae</taxon>
        <taxon>Streptophyta</taxon>
        <taxon>Embryophyta</taxon>
        <taxon>Tracheophyta</taxon>
        <taxon>Spermatophyta</taxon>
        <taxon>Magnoliopsida</taxon>
        <taxon>Liliopsida</taxon>
        <taxon>Poales</taxon>
        <taxon>Poaceae</taxon>
        <taxon>BOP clade</taxon>
        <taxon>Oryzoideae</taxon>
        <taxon>Oryzeae</taxon>
        <taxon>Oryzinae</taxon>
        <taxon>Oryza</taxon>
    </lineage>
</organism>
<name>A0A0D3F4L2_9ORYZ</name>